<evidence type="ECO:0000256" key="2">
    <source>
        <dbReference type="ARBA" id="ARBA00010617"/>
    </source>
</evidence>
<dbReference type="PANTHER" id="PTHR24305">
    <property type="entry name" value="CYTOCHROME P450"/>
    <property type="match status" value="1"/>
</dbReference>
<evidence type="ECO:0000256" key="4">
    <source>
        <dbReference type="ARBA" id="ARBA00022723"/>
    </source>
</evidence>
<evidence type="ECO:0000313" key="12">
    <source>
        <dbReference type="Proteomes" id="UP000019478"/>
    </source>
</evidence>
<evidence type="ECO:0000256" key="10">
    <source>
        <dbReference type="SAM" id="Phobius"/>
    </source>
</evidence>
<dbReference type="Pfam" id="PF00067">
    <property type="entry name" value="p450"/>
    <property type="match status" value="1"/>
</dbReference>
<dbReference type="GO" id="GO:0020037">
    <property type="term" value="F:heme binding"/>
    <property type="evidence" value="ECO:0007669"/>
    <property type="project" value="InterPro"/>
</dbReference>
<dbReference type="InterPro" id="IPR002401">
    <property type="entry name" value="Cyt_P450_E_grp-I"/>
</dbReference>
<evidence type="ECO:0000256" key="3">
    <source>
        <dbReference type="ARBA" id="ARBA00022617"/>
    </source>
</evidence>
<comment type="caution">
    <text evidence="11">The sequence shown here is derived from an EMBL/GenBank/DDBJ whole genome shotgun (WGS) entry which is preliminary data.</text>
</comment>
<organism evidence="11 12">
    <name type="scientific">Capronia epimyces CBS 606.96</name>
    <dbReference type="NCBI Taxonomy" id="1182542"/>
    <lineage>
        <taxon>Eukaryota</taxon>
        <taxon>Fungi</taxon>
        <taxon>Dikarya</taxon>
        <taxon>Ascomycota</taxon>
        <taxon>Pezizomycotina</taxon>
        <taxon>Eurotiomycetes</taxon>
        <taxon>Chaetothyriomycetidae</taxon>
        <taxon>Chaetothyriales</taxon>
        <taxon>Herpotrichiellaceae</taxon>
        <taxon>Capronia</taxon>
    </lineage>
</organism>
<dbReference type="OrthoDB" id="1470350at2759"/>
<dbReference type="Gene3D" id="1.10.630.10">
    <property type="entry name" value="Cytochrome P450"/>
    <property type="match status" value="1"/>
</dbReference>
<dbReference type="GO" id="GO:0009403">
    <property type="term" value="P:toxin biosynthetic process"/>
    <property type="evidence" value="ECO:0007669"/>
    <property type="project" value="UniProtKB-ARBA"/>
</dbReference>
<reference evidence="11 12" key="1">
    <citation type="submission" date="2013-03" db="EMBL/GenBank/DDBJ databases">
        <title>The Genome Sequence of Capronia epimyces CBS 606.96.</title>
        <authorList>
            <consortium name="The Broad Institute Genomics Platform"/>
            <person name="Cuomo C."/>
            <person name="de Hoog S."/>
            <person name="Gorbushina A."/>
            <person name="Walker B."/>
            <person name="Young S.K."/>
            <person name="Zeng Q."/>
            <person name="Gargeya S."/>
            <person name="Fitzgerald M."/>
            <person name="Haas B."/>
            <person name="Abouelleil A."/>
            <person name="Allen A.W."/>
            <person name="Alvarado L."/>
            <person name="Arachchi H.M."/>
            <person name="Berlin A.M."/>
            <person name="Chapman S.B."/>
            <person name="Gainer-Dewar J."/>
            <person name="Goldberg J."/>
            <person name="Griggs A."/>
            <person name="Gujja S."/>
            <person name="Hansen M."/>
            <person name="Howarth C."/>
            <person name="Imamovic A."/>
            <person name="Ireland A."/>
            <person name="Larimer J."/>
            <person name="McCowan C."/>
            <person name="Murphy C."/>
            <person name="Pearson M."/>
            <person name="Poon T.W."/>
            <person name="Priest M."/>
            <person name="Roberts A."/>
            <person name="Saif S."/>
            <person name="Shea T."/>
            <person name="Sisk P."/>
            <person name="Sykes S."/>
            <person name="Wortman J."/>
            <person name="Nusbaum C."/>
            <person name="Birren B."/>
        </authorList>
    </citation>
    <scope>NUCLEOTIDE SEQUENCE [LARGE SCALE GENOMIC DNA]</scope>
    <source>
        <strain evidence="11 12">CBS 606.96</strain>
    </source>
</reference>
<dbReference type="AlphaFoldDB" id="W9YKF0"/>
<dbReference type="PANTHER" id="PTHR24305:SF230">
    <property type="entry name" value="P450, PUTATIVE (EUROFUNG)-RELATED"/>
    <property type="match status" value="1"/>
</dbReference>
<evidence type="ECO:0000256" key="9">
    <source>
        <dbReference type="RuleBase" id="RU000461"/>
    </source>
</evidence>
<dbReference type="STRING" id="1182542.W9YKF0"/>
<keyword evidence="10" id="KW-0472">Membrane</keyword>
<dbReference type="GeneID" id="19167367"/>
<keyword evidence="4 8" id="KW-0479">Metal-binding</keyword>
<dbReference type="PROSITE" id="PS00086">
    <property type="entry name" value="CYTOCHROME_P450"/>
    <property type="match status" value="1"/>
</dbReference>
<sequence>MAAVLDRGWPLSTTTSTTYGAVLVVLTIGQVVLSLGAKLVYNLYFHPLAAYPGPLLARCSRLWYTNALVRGNLPFVVHQAHEKYGEIVRIAPDELAYIDARAWKDIYGPRPGRHEIPKDPNFYLNTSVGDVSIIGADSVRHGKLRRLLSHGFSERALQDQVPIIQDYVDLFIARLRVLSKKPEPVDIVTWYNFFTFDVIGDLAFAESFGCLETSKYHPWIDFMFEVIVGGTYKRAADHYPLVGRLMKLLTPERVKQGVAAHLALMKHKAMHRLELKTDRLDFMTRMAAPDSGLTPEEFIASADTILLGGSETTATLLSGITYYLLKHPAVLDKLVEEIRTKFSSEEEIDLVSVNTLDYMLACLNETFRLYPPVPGALPRRTVVGEALAGSYVPPNTTVAIYHWAMYRTGRHFKRPLEYLPERWLKESWFEEDDRSVMQSFSYGPRNCIGRNLAYVEMRLLLARMLFSFDIEATPAIEGWLDQKVYLLWQKPPLWIKLKPRDVKLRPQVVKLLEQSEQPSAT</sequence>
<comment type="similarity">
    <text evidence="2 9">Belongs to the cytochrome P450 family.</text>
</comment>
<feature type="transmembrane region" description="Helical" evidence="10">
    <location>
        <begin position="20"/>
        <end position="41"/>
    </location>
</feature>
<evidence type="ECO:0000256" key="5">
    <source>
        <dbReference type="ARBA" id="ARBA00023002"/>
    </source>
</evidence>
<gene>
    <name evidence="11" type="ORF">A1O3_03239</name>
</gene>
<keyword evidence="5 9" id="KW-0560">Oxidoreductase</keyword>
<feature type="binding site" description="axial binding residue" evidence="8">
    <location>
        <position position="447"/>
    </location>
    <ligand>
        <name>heme</name>
        <dbReference type="ChEBI" id="CHEBI:30413"/>
    </ligand>
    <ligandPart>
        <name>Fe</name>
        <dbReference type="ChEBI" id="CHEBI:18248"/>
    </ligandPart>
</feature>
<keyword evidence="12" id="KW-1185">Reference proteome</keyword>
<dbReference type="EMBL" id="AMGY01000002">
    <property type="protein sequence ID" value="EXJ90170.1"/>
    <property type="molecule type" value="Genomic_DNA"/>
</dbReference>
<dbReference type="SUPFAM" id="SSF48264">
    <property type="entry name" value="Cytochrome P450"/>
    <property type="match status" value="1"/>
</dbReference>
<evidence type="ECO:0008006" key="13">
    <source>
        <dbReference type="Google" id="ProtNLM"/>
    </source>
</evidence>
<dbReference type="InterPro" id="IPR050121">
    <property type="entry name" value="Cytochrome_P450_monoxygenase"/>
</dbReference>
<dbReference type="PRINTS" id="PR00463">
    <property type="entry name" value="EP450I"/>
</dbReference>
<keyword evidence="3 8" id="KW-0349">Heme</keyword>
<dbReference type="HOGENOM" id="CLU_001570_14_11_1"/>
<evidence type="ECO:0000256" key="8">
    <source>
        <dbReference type="PIRSR" id="PIRSR602401-1"/>
    </source>
</evidence>
<dbReference type="Proteomes" id="UP000019478">
    <property type="component" value="Unassembled WGS sequence"/>
</dbReference>
<evidence type="ECO:0000256" key="1">
    <source>
        <dbReference type="ARBA" id="ARBA00001971"/>
    </source>
</evidence>
<dbReference type="InterPro" id="IPR001128">
    <property type="entry name" value="Cyt_P450"/>
</dbReference>
<evidence type="ECO:0000313" key="11">
    <source>
        <dbReference type="EMBL" id="EXJ90170.1"/>
    </source>
</evidence>
<keyword evidence="7 9" id="KW-0503">Monooxygenase</keyword>
<accession>W9YKF0</accession>
<dbReference type="PRINTS" id="PR00385">
    <property type="entry name" value="P450"/>
</dbReference>
<dbReference type="GO" id="GO:0005506">
    <property type="term" value="F:iron ion binding"/>
    <property type="evidence" value="ECO:0007669"/>
    <property type="project" value="InterPro"/>
</dbReference>
<name>W9YKF0_9EURO</name>
<dbReference type="GO" id="GO:0016705">
    <property type="term" value="F:oxidoreductase activity, acting on paired donors, with incorporation or reduction of molecular oxygen"/>
    <property type="evidence" value="ECO:0007669"/>
    <property type="project" value="InterPro"/>
</dbReference>
<dbReference type="CDD" id="cd11058">
    <property type="entry name" value="CYP60B-like"/>
    <property type="match status" value="1"/>
</dbReference>
<dbReference type="InterPro" id="IPR017972">
    <property type="entry name" value="Cyt_P450_CS"/>
</dbReference>
<evidence type="ECO:0000256" key="6">
    <source>
        <dbReference type="ARBA" id="ARBA00023004"/>
    </source>
</evidence>
<evidence type="ECO:0000256" key="7">
    <source>
        <dbReference type="ARBA" id="ARBA00023033"/>
    </source>
</evidence>
<dbReference type="InterPro" id="IPR036396">
    <property type="entry name" value="Cyt_P450_sf"/>
</dbReference>
<dbReference type="eggNOG" id="KOG0158">
    <property type="taxonomic scope" value="Eukaryota"/>
</dbReference>
<keyword evidence="6 8" id="KW-0408">Iron</keyword>
<dbReference type="GO" id="GO:0004497">
    <property type="term" value="F:monooxygenase activity"/>
    <property type="evidence" value="ECO:0007669"/>
    <property type="project" value="UniProtKB-KW"/>
</dbReference>
<protein>
    <recommendedName>
        <fullName evidence="13">Cytochrome P450 oxidoreductase</fullName>
    </recommendedName>
</protein>
<keyword evidence="10" id="KW-1133">Transmembrane helix</keyword>
<dbReference type="FunFam" id="1.10.630.10:FF:000047">
    <property type="entry name" value="Cytochrome P450 monooxygenase"/>
    <property type="match status" value="1"/>
</dbReference>
<comment type="cofactor">
    <cofactor evidence="1 8">
        <name>heme</name>
        <dbReference type="ChEBI" id="CHEBI:30413"/>
    </cofactor>
</comment>
<keyword evidence="10" id="KW-0812">Transmembrane</keyword>
<dbReference type="RefSeq" id="XP_007731567.1">
    <property type="nucleotide sequence ID" value="XM_007733377.1"/>
</dbReference>
<proteinExistence type="inferred from homology"/>